<reference evidence="5 6" key="1">
    <citation type="journal article" date="2015" name="Int. J. Syst. Evol. Microbiol.">
        <title>Revisiting Corynebacterium glyciniphilum (ex Kubota et al., 1972) sp. nov., nom. rev., isolated from putrefied banana.</title>
        <authorList>
            <person name="Al-Dilaimi A."/>
            <person name="Bednarz H."/>
            <person name="Lomker A."/>
            <person name="Niehaus K."/>
            <person name="Kalinowski J."/>
            <person name="Ruckert C."/>
        </authorList>
    </citation>
    <scope>NUCLEOTIDE SEQUENCE [LARGE SCALE GENOMIC DNA]</scope>
    <source>
        <strain evidence="5">AJ 3170</strain>
    </source>
</reference>
<dbReference type="Proteomes" id="UP000023703">
    <property type="component" value="Chromosome"/>
</dbReference>
<name>X5DVD6_9CORY</name>
<dbReference type="Gene3D" id="1.10.357.10">
    <property type="entry name" value="Tetracycline Repressor, domain 2"/>
    <property type="match status" value="1"/>
</dbReference>
<dbReference type="GO" id="GO:0000976">
    <property type="term" value="F:transcription cis-regulatory region binding"/>
    <property type="evidence" value="ECO:0007669"/>
    <property type="project" value="TreeGrafter"/>
</dbReference>
<dbReference type="InterPro" id="IPR050109">
    <property type="entry name" value="HTH-type_TetR-like_transc_reg"/>
</dbReference>
<dbReference type="PANTHER" id="PTHR30055">
    <property type="entry name" value="HTH-TYPE TRANSCRIPTIONAL REGULATOR RUTR"/>
    <property type="match status" value="1"/>
</dbReference>
<evidence type="ECO:0000313" key="6">
    <source>
        <dbReference type="Proteomes" id="UP000023703"/>
    </source>
</evidence>
<gene>
    <name evidence="5" type="ORF">CGLY_14120</name>
</gene>
<dbReference type="Pfam" id="PF00440">
    <property type="entry name" value="TetR_N"/>
    <property type="match status" value="1"/>
</dbReference>
<dbReference type="HOGENOM" id="CLU_069356_21_2_11"/>
<keyword evidence="6" id="KW-1185">Reference proteome</keyword>
<dbReference type="PROSITE" id="PS50977">
    <property type="entry name" value="HTH_TETR_2"/>
    <property type="match status" value="1"/>
</dbReference>
<dbReference type="EMBL" id="CP006842">
    <property type="protein sequence ID" value="AHW65264.1"/>
    <property type="molecule type" value="Genomic_DNA"/>
</dbReference>
<organism evidence="5 6">
    <name type="scientific">Corynebacterium glyciniphilum AJ 3170</name>
    <dbReference type="NCBI Taxonomy" id="1404245"/>
    <lineage>
        <taxon>Bacteria</taxon>
        <taxon>Bacillati</taxon>
        <taxon>Actinomycetota</taxon>
        <taxon>Actinomycetes</taxon>
        <taxon>Mycobacteriales</taxon>
        <taxon>Corynebacteriaceae</taxon>
        <taxon>Corynebacterium</taxon>
    </lineage>
</organism>
<dbReference type="Pfam" id="PF17940">
    <property type="entry name" value="TetR_C_31"/>
    <property type="match status" value="1"/>
</dbReference>
<dbReference type="eggNOG" id="COG3226">
    <property type="taxonomic scope" value="Bacteria"/>
</dbReference>
<evidence type="ECO:0000256" key="2">
    <source>
        <dbReference type="PROSITE-ProRule" id="PRU00335"/>
    </source>
</evidence>
<dbReference type="InterPro" id="IPR041583">
    <property type="entry name" value="TetR_C_31"/>
</dbReference>
<dbReference type="SUPFAM" id="SSF48498">
    <property type="entry name" value="Tetracyclin repressor-like, C-terminal domain"/>
    <property type="match status" value="1"/>
</dbReference>
<accession>X5DVD6</accession>
<dbReference type="PANTHER" id="PTHR30055:SF231">
    <property type="entry name" value="TRANSCRIPTIONAL REGULATORY PROTEIN (PROBABLY DEOR-FAMILY)-RELATED"/>
    <property type="match status" value="1"/>
</dbReference>
<proteinExistence type="predicted"/>
<feature type="region of interest" description="Disordered" evidence="3">
    <location>
        <begin position="1"/>
        <end position="30"/>
    </location>
</feature>
<dbReference type="InterPro" id="IPR001647">
    <property type="entry name" value="HTH_TetR"/>
</dbReference>
<feature type="DNA-binding region" description="H-T-H motif" evidence="2">
    <location>
        <begin position="53"/>
        <end position="72"/>
    </location>
</feature>
<dbReference type="KEGG" id="cgy:CGLY_14120"/>
<evidence type="ECO:0000256" key="3">
    <source>
        <dbReference type="SAM" id="MobiDB-lite"/>
    </source>
</evidence>
<evidence type="ECO:0000259" key="4">
    <source>
        <dbReference type="PROSITE" id="PS50977"/>
    </source>
</evidence>
<dbReference type="AlphaFoldDB" id="X5DVD6"/>
<feature type="domain" description="HTH tetR-type" evidence="4">
    <location>
        <begin position="30"/>
        <end position="90"/>
    </location>
</feature>
<dbReference type="InterPro" id="IPR036271">
    <property type="entry name" value="Tet_transcr_reg_TetR-rel_C_sf"/>
</dbReference>
<keyword evidence="1 2" id="KW-0238">DNA-binding</keyword>
<sequence>MYINRKTVDMTTPDHGDTPTTPAPGKRDPAGRRAAILDAATELICEKGASSLTHRAVAARAHVAVGSTTQYFDSIDDLRDEALQALADETEDDLAQIADLLDGPGDLPEVIDTCAQIMRDFLVDTRQVRANLAMISTAMTDPSLRELALQWSDQLTDLLSERVGRARATAAVAYIDGLTVYAALHDDPLDSSTDTPTDADSIAAVLTALLAMPDAPATPAANEQEPTP</sequence>
<dbReference type="InterPro" id="IPR009057">
    <property type="entry name" value="Homeodomain-like_sf"/>
</dbReference>
<feature type="compositionally biased region" description="Basic and acidic residues" evidence="3">
    <location>
        <begin position="1"/>
        <end position="17"/>
    </location>
</feature>
<dbReference type="GO" id="GO:0003700">
    <property type="term" value="F:DNA-binding transcription factor activity"/>
    <property type="evidence" value="ECO:0007669"/>
    <property type="project" value="TreeGrafter"/>
</dbReference>
<evidence type="ECO:0000313" key="5">
    <source>
        <dbReference type="EMBL" id="AHW65264.1"/>
    </source>
</evidence>
<dbReference type="STRING" id="1404245.CGLY_14120"/>
<protein>
    <submittedName>
        <fullName evidence="5">Transcriptional regulator, TetR-family</fullName>
    </submittedName>
</protein>
<evidence type="ECO:0000256" key="1">
    <source>
        <dbReference type="ARBA" id="ARBA00023125"/>
    </source>
</evidence>
<dbReference type="SUPFAM" id="SSF46689">
    <property type="entry name" value="Homeodomain-like"/>
    <property type="match status" value="1"/>
</dbReference>